<keyword evidence="1" id="KW-0732">Signal</keyword>
<evidence type="ECO:0000256" key="1">
    <source>
        <dbReference type="SAM" id="SignalP"/>
    </source>
</evidence>
<accession>A0A2M4DJZ9</accession>
<name>A0A2M4DJZ9_ANODA</name>
<feature type="signal peptide" evidence="1">
    <location>
        <begin position="1"/>
        <end position="22"/>
    </location>
</feature>
<dbReference type="EMBL" id="GGFL01013702">
    <property type="protein sequence ID" value="MBW77880.1"/>
    <property type="molecule type" value="Transcribed_RNA"/>
</dbReference>
<protein>
    <submittedName>
        <fullName evidence="2">Putative secreted protein</fullName>
    </submittedName>
</protein>
<dbReference type="AlphaFoldDB" id="A0A2M4DJZ9"/>
<reference evidence="2" key="1">
    <citation type="submission" date="2018-01" db="EMBL/GenBank/DDBJ databases">
        <title>An insight into the sialome of Amazonian anophelines.</title>
        <authorList>
            <person name="Ribeiro J.M."/>
            <person name="Scarpassa V."/>
            <person name="Calvo E."/>
        </authorList>
    </citation>
    <scope>NUCLEOTIDE SEQUENCE</scope>
</reference>
<proteinExistence type="predicted"/>
<organism evidence="2">
    <name type="scientific">Anopheles darlingi</name>
    <name type="common">Mosquito</name>
    <dbReference type="NCBI Taxonomy" id="43151"/>
    <lineage>
        <taxon>Eukaryota</taxon>
        <taxon>Metazoa</taxon>
        <taxon>Ecdysozoa</taxon>
        <taxon>Arthropoda</taxon>
        <taxon>Hexapoda</taxon>
        <taxon>Insecta</taxon>
        <taxon>Pterygota</taxon>
        <taxon>Neoptera</taxon>
        <taxon>Endopterygota</taxon>
        <taxon>Diptera</taxon>
        <taxon>Nematocera</taxon>
        <taxon>Culicoidea</taxon>
        <taxon>Culicidae</taxon>
        <taxon>Anophelinae</taxon>
        <taxon>Anopheles</taxon>
    </lineage>
</organism>
<feature type="chain" id="PRO_5014941309" evidence="1">
    <location>
        <begin position="23"/>
        <end position="71"/>
    </location>
</feature>
<evidence type="ECO:0000313" key="2">
    <source>
        <dbReference type="EMBL" id="MBW77880.1"/>
    </source>
</evidence>
<sequence length="71" mass="7879">MIFTHVTWLIFVNLGPFRPEAAELPGRTSTRDSCICSGYSIGYKLAQSESFVGDIKMPATVTHAFTLQRGR</sequence>